<dbReference type="Proteomes" id="UP000266385">
    <property type="component" value="Unassembled WGS sequence"/>
</dbReference>
<keyword evidence="4" id="KW-1185">Reference proteome</keyword>
<organism evidence="3 4">
    <name type="scientific">Henriciella mobilis</name>
    <dbReference type="NCBI Taxonomy" id="2305467"/>
    <lineage>
        <taxon>Bacteria</taxon>
        <taxon>Pseudomonadati</taxon>
        <taxon>Pseudomonadota</taxon>
        <taxon>Alphaproteobacteria</taxon>
        <taxon>Hyphomonadales</taxon>
        <taxon>Hyphomonadaceae</taxon>
        <taxon>Henriciella</taxon>
    </lineage>
</organism>
<evidence type="ECO:0000313" key="3">
    <source>
        <dbReference type="EMBL" id="RIJ32757.1"/>
    </source>
</evidence>
<evidence type="ECO:0000313" key="4">
    <source>
        <dbReference type="Proteomes" id="UP000266385"/>
    </source>
</evidence>
<sequence length="675" mass="74168">MSRALSEAERILGPRPQMTLVVEDDRVVEIWVAGRAPRIAVRDYDWGRTDPAPAFDREGFPYSDIHWSGPAWALGLSLYPPEKEPPMAQPDLTHIPLDQLSVSKLNMRHGRKKPDVSDILPSIREKGVRQTLLVRREGDGYGVIAGRRRYFALLELAKETGTNPLVPCAIMSEEDAASAIEASIIENVARLPASEMEQYVAFRKLADEGKQPADIAAFFGVTELLVRRVLALAGLAAPIRKLYAEDEIDRETIRALTLATPAQQAEWLKLWNSETERAPFGRACKAWVTGGSTITTDKALFELERYEGAVTSDLFGERAVFADAEAFWKAQTEEVSARIEQYLARGWADVVCLERGTYFQRWEYVQTTKKKGGKIYVEQRHDGTVTFHEGWVKASEARRTKRQTEDGEACPSADTKPEMSGPMADYIGHHRHGAAAASLLAAPAIALRLMVAHAITGSSLWNVRAHVCGARKNETHESVAGSIARAEIVAASERVEALFGALGAMRPRANGDAYSLCETFSALLAMSDEEVMQVLALTMAETLEAGGPVVESVLHVCGTDLGRYWTPDDAFFDLLRDKRAINAMVADIVSPSVAESVTKESGKVQKALIKNRIEGVDCTANPGWRPGWMQVPPTRLVEGAGCATVEAWTRIASLFEGEDEDTFEPETEPCEADAA</sequence>
<dbReference type="InterPro" id="IPR003115">
    <property type="entry name" value="ParB_N"/>
</dbReference>
<dbReference type="Gene3D" id="3.90.1530.30">
    <property type="match status" value="1"/>
</dbReference>
<dbReference type="SUPFAM" id="SSF110849">
    <property type="entry name" value="ParB/Sulfiredoxin"/>
    <property type="match status" value="1"/>
</dbReference>
<dbReference type="GO" id="GO:0007059">
    <property type="term" value="P:chromosome segregation"/>
    <property type="evidence" value="ECO:0007669"/>
    <property type="project" value="TreeGrafter"/>
</dbReference>
<dbReference type="OrthoDB" id="9813122at2"/>
<name>A0A399RS87_9PROT</name>
<dbReference type="GO" id="GO:0005694">
    <property type="term" value="C:chromosome"/>
    <property type="evidence" value="ECO:0007669"/>
    <property type="project" value="TreeGrafter"/>
</dbReference>
<dbReference type="EMBL" id="QWFX01000005">
    <property type="protein sequence ID" value="RIJ32757.1"/>
    <property type="molecule type" value="Genomic_DNA"/>
</dbReference>
<proteinExistence type="predicted"/>
<protein>
    <submittedName>
        <fullName evidence="3">ParB/RepB/Spo0J family partition protein</fullName>
    </submittedName>
</protein>
<feature type="domain" description="ParB-like N-terminal" evidence="2">
    <location>
        <begin position="93"/>
        <end position="188"/>
    </location>
</feature>
<feature type="region of interest" description="Disordered" evidence="1">
    <location>
        <begin position="396"/>
        <end position="419"/>
    </location>
</feature>
<dbReference type="PANTHER" id="PTHR33375:SF7">
    <property type="entry name" value="CHROMOSOME 2-PARTITIONING PROTEIN PARB-RELATED"/>
    <property type="match status" value="1"/>
</dbReference>
<evidence type="ECO:0000259" key="2">
    <source>
        <dbReference type="SMART" id="SM00470"/>
    </source>
</evidence>
<dbReference type="PANTHER" id="PTHR33375">
    <property type="entry name" value="CHROMOSOME-PARTITIONING PROTEIN PARB-RELATED"/>
    <property type="match status" value="1"/>
</dbReference>
<dbReference type="RefSeq" id="WP_119374839.1">
    <property type="nucleotide sequence ID" value="NZ_QWFX01000005.1"/>
</dbReference>
<dbReference type="SUPFAM" id="SSF109709">
    <property type="entry name" value="KorB DNA-binding domain-like"/>
    <property type="match status" value="1"/>
</dbReference>
<dbReference type="InterPro" id="IPR036086">
    <property type="entry name" value="ParB/Sulfiredoxin_sf"/>
</dbReference>
<dbReference type="Gene3D" id="1.10.10.2830">
    <property type="match status" value="1"/>
</dbReference>
<dbReference type="AlphaFoldDB" id="A0A399RS87"/>
<evidence type="ECO:0000256" key="1">
    <source>
        <dbReference type="SAM" id="MobiDB-lite"/>
    </source>
</evidence>
<dbReference type="Pfam" id="PF02195">
    <property type="entry name" value="ParB_N"/>
    <property type="match status" value="1"/>
</dbReference>
<dbReference type="InterPro" id="IPR050336">
    <property type="entry name" value="Chromosome_partition/occlusion"/>
</dbReference>
<reference evidence="3 4" key="1">
    <citation type="submission" date="2018-08" db="EMBL/GenBank/DDBJ databases">
        <title>Henriciella mobilis sp. nov., isolated from seawater.</title>
        <authorList>
            <person name="Cheng H."/>
            <person name="Wu Y.-H."/>
            <person name="Xu X.-W."/>
            <person name="Guo L.-L."/>
        </authorList>
    </citation>
    <scope>NUCLEOTIDE SEQUENCE [LARGE SCALE GENOMIC DNA]</scope>
    <source>
        <strain evidence="3 4">JN25</strain>
    </source>
</reference>
<accession>A0A399RS87</accession>
<feature type="compositionally biased region" description="Basic and acidic residues" evidence="1">
    <location>
        <begin position="396"/>
        <end position="405"/>
    </location>
</feature>
<dbReference type="SMART" id="SM00470">
    <property type="entry name" value="ParB"/>
    <property type="match status" value="1"/>
</dbReference>
<gene>
    <name evidence="3" type="ORF">D1223_02610</name>
</gene>
<comment type="caution">
    <text evidence="3">The sequence shown here is derived from an EMBL/GenBank/DDBJ whole genome shotgun (WGS) entry which is preliminary data.</text>
</comment>